<evidence type="ECO:0000259" key="3">
    <source>
        <dbReference type="PROSITE" id="PS50075"/>
    </source>
</evidence>
<proteinExistence type="predicted"/>
<dbReference type="InterPro" id="IPR009081">
    <property type="entry name" value="PP-bd_ACP"/>
</dbReference>
<accession>A0A246RS38</accession>
<evidence type="ECO:0000313" key="5">
    <source>
        <dbReference type="Proteomes" id="UP000197174"/>
    </source>
</evidence>
<dbReference type="SUPFAM" id="SSF47336">
    <property type="entry name" value="ACP-like"/>
    <property type="match status" value="1"/>
</dbReference>
<feature type="domain" description="Carrier" evidence="3">
    <location>
        <begin position="3"/>
        <end position="81"/>
    </location>
</feature>
<dbReference type="Gene3D" id="1.10.1200.10">
    <property type="entry name" value="ACP-like"/>
    <property type="match status" value="1"/>
</dbReference>
<keyword evidence="2" id="KW-0597">Phosphoprotein</keyword>
<dbReference type="RefSeq" id="WP_088642265.1">
    <property type="nucleotide sequence ID" value="NZ_JBFAMK010000001.1"/>
</dbReference>
<evidence type="ECO:0000256" key="1">
    <source>
        <dbReference type="ARBA" id="ARBA00022450"/>
    </source>
</evidence>
<keyword evidence="5" id="KW-1185">Reference proteome</keyword>
<dbReference type="InterPro" id="IPR036736">
    <property type="entry name" value="ACP-like_sf"/>
</dbReference>
<dbReference type="EMBL" id="MZMV01000004">
    <property type="protein sequence ID" value="OWV11948.1"/>
    <property type="molecule type" value="Genomic_DNA"/>
</dbReference>
<evidence type="ECO:0000256" key="2">
    <source>
        <dbReference type="ARBA" id="ARBA00022553"/>
    </source>
</evidence>
<dbReference type="SMART" id="SM00823">
    <property type="entry name" value="PKS_PP"/>
    <property type="match status" value="1"/>
</dbReference>
<sequence>MRLLTVTELLQVVRECAGGDDHRGAEADLADTPFEELGYDSLALLETAGRLEREYHVKLTDEMVGEARTPQRLADLVNGELQRR</sequence>
<dbReference type="Proteomes" id="UP000197174">
    <property type="component" value="Unassembled WGS sequence"/>
</dbReference>
<gene>
    <name evidence="4" type="ORF">B5D80_03285</name>
</gene>
<name>A0A246RS38_9ACTN</name>
<comment type="caution">
    <text evidence="4">The sequence shown here is derived from an EMBL/GenBank/DDBJ whole genome shotgun (WGS) entry which is preliminary data.</text>
</comment>
<evidence type="ECO:0000313" key="4">
    <source>
        <dbReference type="EMBL" id="OWV11948.1"/>
    </source>
</evidence>
<dbReference type="InterPro" id="IPR020806">
    <property type="entry name" value="PKS_PP-bd"/>
</dbReference>
<dbReference type="PROSITE" id="PS50075">
    <property type="entry name" value="CARRIER"/>
    <property type="match status" value="1"/>
</dbReference>
<dbReference type="OrthoDB" id="156693at2"/>
<dbReference type="AlphaFoldDB" id="A0A246RS38"/>
<dbReference type="Pfam" id="PF00550">
    <property type="entry name" value="PP-binding"/>
    <property type="match status" value="1"/>
</dbReference>
<keyword evidence="1" id="KW-0596">Phosphopantetheine</keyword>
<dbReference type="InterPro" id="IPR006162">
    <property type="entry name" value="Ppantetheine_attach_site"/>
</dbReference>
<reference evidence="4 5" key="1">
    <citation type="submission" date="2017-03" db="EMBL/GenBank/DDBJ databases">
        <title>Whole genome sequence of Micromonospora wenchangensis, isolated from mangrove soil.</title>
        <authorList>
            <person name="Yang H."/>
        </authorList>
    </citation>
    <scope>NUCLEOTIDE SEQUENCE [LARGE SCALE GENOMIC DNA]</scope>
    <source>
        <strain evidence="4 5">CCTCC AA 2012002</strain>
    </source>
</reference>
<protein>
    <submittedName>
        <fullName evidence="4">Actinorhodin polyketide synthase</fullName>
    </submittedName>
</protein>
<organism evidence="4 5">
    <name type="scientific">Micromonospora wenchangensis</name>
    <dbReference type="NCBI Taxonomy" id="1185415"/>
    <lineage>
        <taxon>Bacteria</taxon>
        <taxon>Bacillati</taxon>
        <taxon>Actinomycetota</taxon>
        <taxon>Actinomycetes</taxon>
        <taxon>Micromonosporales</taxon>
        <taxon>Micromonosporaceae</taxon>
        <taxon>Micromonospora</taxon>
    </lineage>
</organism>
<dbReference type="GO" id="GO:0031177">
    <property type="term" value="F:phosphopantetheine binding"/>
    <property type="evidence" value="ECO:0007669"/>
    <property type="project" value="InterPro"/>
</dbReference>
<dbReference type="PROSITE" id="PS00012">
    <property type="entry name" value="PHOSPHOPANTETHEINE"/>
    <property type="match status" value="1"/>
</dbReference>